<keyword evidence="3" id="KW-1185">Reference proteome</keyword>
<protein>
    <submittedName>
        <fullName evidence="2">Uncharacterized protein</fullName>
    </submittedName>
</protein>
<dbReference type="EMBL" id="BAAANN010000013">
    <property type="protein sequence ID" value="GAA1961845.1"/>
    <property type="molecule type" value="Genomic_DNA"/>
</dbReference>
<dbReference type="Proteomes" id="UP001501116">
    <property type="component" value="Unassembled WGS sequence"/>
</dbReference>
<feature type="region of interest" description="Disordered" evidence="1">
    <location>
        <begin position="23"/>
        <end position="48"/>
    </location>
</feature>
<dbReference type="RefSeq" id="WP_344419539.1">
    <property type="nucleotide sequence ID" value="NZ_BAAANN010000013.1"/>
</dbReference>
<reference evidence="2 3" key="1">
    <citation type="journal article" date="2019" name="Int. J. Syst. Evol. Microbiol.">
        <title>The Global Catalogue of Microorganisms (GCM) 10K type strain sequencing project: providing services to taxonomists for standard genome sequencing and annotation.</title>
        <authorList>
            <consortium name="The Broad Institute Genomics Platform"/>
            <consortium name="The Broad Institute Genome Sequencing Center for Infectious Disease"/>
            <person name="Wu L."/>
            <person name="Ma J."/>
        </authorList>
    </citation>
    <scope>NUCLEOTIDE SEQUENCE [LARGE SCALE GENOMIC DNA]</scope>
    <source>
        <strain evidence="2 3">JCM 14545</strain>
    </source>
</reference>
<evidence type="ECO:0000313" key="3">
    <source>
        <dbReference type="Proteomes" id="UP001501116"/>
    </source>
</evidence>
<gene>
    <name evidence="2" type="ORF">GCM10009754_36170</name>
</gene>
<name>A0ABN2R1I8_9PSEU</name>
<organism evidence="2 3">
    <name type="scientific">Amycolatopsis minnesotensis</name>
    <dbReference type="NCBI Taxonomy" id="337894"/>
    <lineage>
        <taxon>Bacteria</taxon>
        <taxon>Bacillati</taxon>
        <taxon>Actinomycetota</taxon>
        <taxon>Actinomycetes</taxon>
        <taxon>Pseudonocardiales</taxon>
        <taxon>Pseudonocardiaceae</taxon>
        <taxon>Amycolatopsis</taxon>
    </lineage>
</organism>
<evidence type="ECO:0000313" key="2">
    <source>
        <dbReference type="EMBL" id="GAA1961845.1"/>
    </source>
</evidence>
<proteinExistence type="predicted"/>
<comment type="caution">
    <text evidence="2">The sequence shown here is derived from an EMBL/GenBank/DDBJ whole genome shotgun (WGS) entry which is preliminary data.</text>
</comment>
<accession>A0ABN2R1I8</accession>
<sequence>MEYLLAMVADRLGENTFVTGRGSGLKGLRRPRPVTRPGEDDEGRIGDRGDVPAEDVIAYLDLYKPRACVDGRLGL</sequence>
<evidence type="ECO:0000256" key="1">
    <source>
        <dbReference type="SAM" id="MobiDB-lite"/>
    </source>
</evidence>